<evidence type="ECO:0000313" key="2">
    <source>
        <dbReference type="EMBL" id="GIY85347.1"/>
    </source>
</evidence>
<accession>A0AAV4WRM0</accession>
<dbReference type="AlphaFoldDB" id="A0AAV4WRM0"/>
<gene>
    <name evidence="2" type="ORF">CDAR_317991</name>
</gene>
<sequence>MTVERKTKPNQRLRRTALPKTCIILPKISKQNKRPARGLSQKDDRRCHSNPNPEISKNPVPTARTYADPGNICSPKVAEGSGKESLRGRIWCECPVTFHNGK</sequence>
<evidence type="ECO:0000313" key="3">
    <source>
        <dbReference type="Proteomes" id="UP001054837"/>
    </source>
</evidence>
<proteinExistence type="predicted"/>
<reference evidence="2 3" key="1">
    <citation type="submission" date="2021-06" db="EMBL/GenBank/DDBJ databases">
        <title>Caerostris darwini draft genome.</title>
        <authorList>
            <person name="Kono N."/>
            <person name="Arakawa K."/>
        </authorList>
    </citation>
    <scope>NUCLEOTIDE SEQUENCE [LARGE SCALE GENOMIC DNA]</scope>
</reference>
<name>A0AAV4WRM0_9ARAC</name>
<dbReference type="Proteomes" id="UP001054837">
    <property type="component" value="Unassembled WGS sequence"/>
</dbReference>
<organism evidence="2 3">
    <name type="scientific">Caerostris darwini</name>
    <dbReference type="NCBI Taxonomy" id="1538125"/>
    <lineage>
        <taxon>Eukaryota</taxon>
        <taxon>Metazoa</taxon>
        <taxon>Ecdysozoa</taxon>
        <taxon>Arthropoda</taxon>
        <taxon>Chelicerata</taxon>
        <taxon>Arachnida</taxon>
        <taxon>Araneae</taxon>
        <taxon>Araneomorphae</taxon>
        <taxon>Entelegynae</taxon>
        <taxon>Araneoidea</taxon>
        <taxon>Araneidae</taxon>
        <taxon>Caerostris</taxon>
    </lineage>
</organism>
<feature type="region of interest" description="Disordered" evidence="1">
    <location>
        <begin position="28"/>
        <end position="84"/>
    </location>
</feature>
<comment type="caution">
    <text evidence="2">The sequence shown here is derived from an EMBL/GenBank/DDBJ whole genome shotgun (WGS) entry which is preliminary data.</text>
</comment>
<protein>
    <submittedName>
        <fullName evidence="2">Uncharacterized protein</fullName>
    </submittedName>
</protein>
<dbReference type="EMBL" id="BPLQ01015033">
    <property type="protein sequence ID" value="GIY85347.1"/>
    <property type="molecule type" value="Genomic_DNA"/>
</dbReference>
<keyword evidence="3" id="KW-1185">Reference proteome</keyword>
<evidence type="ECO:0000256" key="1">
    <source>
        <dbReference type="SAM" id="MobiDB-lite"/>
    </source>
</evidence>